<dbReference type="EMBL" id="LCEY01000023">
    <property type="protein sequence ID" value="KKS80260.1"/>
    <property type="molecule type" value="Genomic_DNA"/>
</dbReference>
<comment type="caution">
    <text evidence="7">The sequence shown here is derived from an EMBL/GenBank/DDBJ whole genome shotgun (WGS) entry which is preliminary data.</text>
</comment>
<accession>A0A0G1C3M1</accession>
<sequence>MAKHKAAGKTRQHVRPSGKRLGVKVSHGQTVSAGEVLVRQRGTPFKAGADVKVGRDHTLYSAKGGEVKFSQKLGRKQISIVNK</sequence>
<evidence type="ECO:0000256" key="1">
    <source>
        <dbReference type="ARBA" id="ARBA00010797"/>
    </source>
</evidence>
<evidence type="ECO:0000256" key="2">
    <source>
        <dbReference type="ARBA" id="ARBA00022980"/>
    </source>
</evidence>
<evidence type="ECO:0000256" key="3">
    <source>
        <dbReference type="ARBA" id="ARBA00023274"/>
    </source>
</evidence>
<comment type="similarity">
    <text evidence="1">Belongs to the bacterial ribosomal protein bL27 family.</text>
</comment>
<evidence type="ECO:0000256" key="4">
    <source>
        <dbReference type="ARBA" id="ARBA00035175"/>
    </source>
</evidence>
<evidence type="ECO:0000313" key="8">
    <source>
        <dbReference type="Proteomes" id="UP000034611"/>
    </source>
</evidence>
<reference evidence="7 8" key="1">
    <citation type="journal article" date="2015" name="Nature">
        <title>rRNA introns, odd ribosomes, and small enigmatic genomes across a large radiation of phyla.</title>
        <authorList>
            <person name="Brown C.T."/>
            <person name="Hug L.A."/>
            <person name="Thomas B.C."/>
            <person name="Sharon I."/>
            <person name="Castelle C.J."/>
            <person name="Singh A."/>
            <person name="Wilkins M.J."/>
            <person name="Williams K.H."/>
            <person name="Banfield J.F."/>
        </authorList>
    </citation>
    <scope>NUCLEOTIDE SEQUENCE [LARGE SCALE GENOMIC DNA]</scope>
</reference>
<evidence type="ECO:0000313" key="7">
    <source>
        <dbReference type="EMBL" id="KKS80260.1"/>
    </source>
</evidence>
<dbReference type="GO" id="GO:0003735">
    <property type="term" value="F:structural constituent of ribosome"/>
    <property type="evidence" value="ECO:0007669"/>
    <property type="project" value="InterPro"/>
</dbReference>
<dbReference type="InterPro" id="IPR001684">
    <property type="entry name" value="Ribosomal_bL27"/>
</dbReference>
<dbReference type="Proteomes" id="UP000034611">
    <property type="component" value="Unassembled WGS sequence"/>
</dbReference>
<feature type="region of interest" description="Disordered" evidence="6">
    <location>
        <begin position="1"/>
        <end position="26"/>
    </location>
</feature>
<feature type="compositionally biased region" description="Basic residues" evidence="6">
    <location>
        <begin position="1"/>
        <end position="22"/>
    </location>
</feature>
<dbReference type="SUPFAM" id="SSF110324">
    <property type="entry name" value="Ribosomal L27 protein-like"/>
    <property type="match status" value="1"/>
</dbReference>
<gene>
    <name evidence="7" type="ORF">UV56_C0023G0010</name>
</gene>
<name>A0A0G1C3M1_9BACT</name>
<dbReference type="PROSITE" id="PS00831">
    <property type="entry name" value="RIBOSOMAL_L27"/>
    <property type="match status" value="1"/>
</dbReference>
<proteinExistence type="inferred from homology"/>
<dbReference type="Gene3D" id="2.40.50.100">
    <property type="match status" value="1"/>
</dbReference>
<dbReference type="InterPro" id="IPR018261">
    <property type="entry name" value="Ribosomal_bL27_CS"/>
</dbReference>
<dbReference type="PANTHER" id="PTHR15893">
    <property type="entry name" value="RIBOSOMAL PROTEIN L27"/>
    <property type="match status" value="1"/>
</dbReference>
<evidence type="ECO:0000256" key="6">
    <source>
        <dbReference type="SAM" id="MobiDB-lite"/>
    </source>
</evidence>
<dbReference type="GO" id="GO:0022625">
    <property type="term" value="C:cytosolic large ribosomal subunit"/>
    <property type="evidence" value="ECO:0007669"/>
    <property type="project" value="TreeGrafter"/>
</dbReference>
<dbReference type="GO" id="GO:0006412">
    <property type="term" value="P:translation"/>
    <property type="evidence" value="ECO:0007669"/>
    <property type="project" value="InterPro"/>
</dbReference>
<protein>
    <recommendedName>
        <fullName evidence="4">Large ribosomal subunit protein bL27</fullName>
    </recommendedName>
    <alternativeName>
        <fullName evidence="5">50S ribosomal protein L27</fullName>
    </alternativeName>
</protein>
<dbReference type="Pfam" id="PF01016">
    <property type="entry name" value="Ribosomal_L27"/>
    <property type="match status" value="1"/>
</dbReference>
<dbReference type="PRINTS" id="PR00063">
    <property type="entry name" value="RIBOSOMALL27"/>
</dbReference>
<keyword evidence="2 7" id="KW-0689">Ribosomal protein</keyword>
<organism evidence="7 8">
    <name type="scientific">Candidatus Woesebacteria bacterium GW2011_GWC1_43_10b</name>
    <dbReference type="NCBI Taxonomy" id="1618585"/>
    <lineage>
        <taxon>Bacteria</taxon>
        <taxon>Candidatus Woeseibacteriota</taxon>
    </lineage>
</organism>
<dbReference type="AlphaFoldDB" id="A0A0G1C3M1"/>
<dbReference type="PANTHER" id="PTHR15893:SF0">
    <property type="entry name" value="LARGE RIBOSOMAL SUBUNIT PROTEIN BL27M"/>
    <property type="match status" value="1"/>
</dbReference>
<keyword evidence="3" id="KW-0687">Ribonucleoprotein</keyword>
<evidence type="ECO:0000256" key="5">
    <source>
        <dbReference type="ARBA" id="ARBA00035477"/>
    </source>
</evidence>